<dbReference type="RefSeq" id="WP_052428405.1">
    <property type="nucleotide sequence ID" value="NZ_CP022752.1"/>
</dbReference>
<dbReference type="InterPro" id="IPR045057">
    <property type="entry name" value="Gcn5-rel_NAT"/>
</dbReference>
<dbReference type="PROSITE" id="PS51729">
    <property type="entry name" value="GNAT_YJDJ"/>
    <property type="match status" value="1"/>
</dbReference>
<feature type="domain" description="N-acetyltransferase" evidence="2">
    <location>
        <begin position="20"/>
        <end position="106"/>
    </location>
</feature>
<name>A0A223RN38_9ACTN</name>
<dbReference type="PANTHER" id="PTHR31435:SF10">
    <property type="entry name" value="BSR4717 PROTEIN"/>
    <property type="match status" value="1"/>
</dbReference>
<dbReference type="Gene3D" id="3.40.630.30">
    <property type="match status" value="1"/>
</dbReference>
<evidence type="ECO:0000256" key="1">
    <source>
        <dbReference type="SAM" id="MobiDB-lite"/>
    </source>
</evidence>
<dbReference type="GO" id="GO:0016740">
    <property type="term" value="F:transferase activity"/>
    <property type="evidence" value="ECO:0007669"/>
    <property type="project" value="UniProtKB-KW"/>
</dbReference>
<protein>
    <submittedName>
        <fullName evidence="3">N-acetyltransferase</fullName>
    </submittedName>
</protein>
<dbReference type="InterPro" id="IPR031165">
    <property type="entry name" value="GNAT_YJDJ"/>
</dbReference>
<dbReference type="OrthoDB" id="5405911at2"/>
<reference evidence="3 4" key="1">
    <citation type="submission" date="2017-08" db="EMBL/GenBank/DDBJ databases">
        <title>The complete genome sequence of moderately halophilic actinomycete Actinopolyspora erythraea YIM 90600, the producer of novel erythromycin, novel actinopolysporins A-C and tubercidin.</title>
        <authorList>
            <person name="Yin M."/>
            <person name="Tang S."/>
        </authorList>
    </citation>
    <scope>NUCLEOTIDE SEQUENCE [LARGE SCALE GENOMIC DNA]</scope>
    <source>
        <strain evidence="3 4">YIM 90600</strain>
    </source>
</reference>
<proteinExistence type="predicted"/>
<dbReference type="SUPFAM" id="SSF55729">
    <property type="entry name" value="Acyl-CoA N-acyltransferases (Nat)"/>
    <property type="match status" value="1"/>
</dbReference>
<dbReference type="EMBL" id="CP022752">
    <property type="protein sequence ID" value="ASU77299.1"/>
    <property type="molecule type" value="Genomic_DNA"/>
</dbReference>
<feature type="region of interest" description="Disordered" evidence="1">
    <location>
        <begin position="1"/>
        <end position="20"/>
    </location>
</feature>
<sequence length="119" mass="13175">MAEEQRDAAAEDARSEVSVTDVPHSHRYEITLDGVTAGFTRYADRGNQRIFVHTEIDDAFAGRGLGSRLISEALRATRASGKRAVAVCPFVAEYLDRHREFDDVRDPVTPDVLAAVRSE</sequence>
<dbReference type="InterPro" id="IPR016181">
    <property type="entry name" value="Acyl_CoA_acyltransferase"/>
</dbReference>
<evidence type="ECO:0000313" key="4">
    <source>
        <dbReference type="Proteomes" id="UP000215043"/>
    </source>
</evidence>
<gene>
    <name evidence="3" type="ORF">CDG81_02080</name>
</gene>
<dbReference type="PANTHER" id="PTHR31435">
    <property type="entry name" value="PROTEIN NATD1"/>
    <property type="match status" value="1"/>
</dbReference>
<feature type="compositionally biased region" description="Basic and acidic residues" evidence="1">
    <location>
        <begin position="1"/>
        <end position="15"/>
    </location>
</feature>
<evidence type="ECO:0000313" key="3">
    <source>
        <dbReference type="EMBL" id="ASU77299.1"/>
    </source>
</evidence>
<organism evidence="3 4">
    <name type="scientific">Actinopolyspora erythraea</name>
    <dbReference type="NCBI Taxonomy" id="414996"/>
    <lineage>
        <taxon>Bacteria</taxon>
        <taxon>Bacillati</taxon>
        <taxon>Actinomycetota</taxon>
        <taxon>Actinomycetes</taxon>
        <taxon>Actinopolysporales</taxon>
        <taxon>Actinopolysporaceae</taxon>
        <taxon>Actinopolyspora</taxon>
    </lineage>
</organism>
<accession>A0A223RN38</accession>
<dbReference type="Proteomes" id="UP000215043">
    <property type="component" value="Chromosome"/>
</dbReference>
<dbReference type="AlphaFoldDB" id="A0A223RN38"/>
<keyword evidence="3" id="KW-0808">Transferase</keyword>
<dbReference type="KEGG" id="aey:CDG81_02080"/>
<evidence type="ECO:0000259" key="2">
    <source>
        <dbReference type="PROSITE" id="PS51729"/>
    </source>
</evidence>
<dbReference type="Pfam" id="PF14542">
    <property type="entry name" value="Acetyltransf_CG"/>
    <property type="match status" value="1"/>
</dbReference>